<dbReference type="Gene3D" id="2.60.40.730">
    <property type="entry name" value="SOR catalytic domain"/>
    <property type="match status" value="1"/>
</dbReference>
<dbReference type="GO" id="GO:0005506">
    <property type="term" value="F:iron ion binding"/>
    <property type="evidence" value="ECO:0007669"/>
    <property type="project" value="InterPro"/>
</dbReference>
<accession>A0A9D1HKQ9</accession>
<dbReference type="EMBL" id="DVMH01000032">
    <property type="protein sequence ID" value="HIU10879.1"/>
    <property type="molecule type" value="Genomic_DNA"/>
</dbReference>
<evidence type="ECO:0000313" key="1">
    <source>
        <dbReference type="EMBL" id="HIU10879.1"/>
    </source>
</evidence>
<dbReference type="InterPro" id="IPR036073">
    <property type="entry name" value="Desulfoferrodoxin_Fe-bd_dom_sf"/>
</dbReference>
<name>A0A9D1HKQ9_9FIRM</name>
<gene>
    <name evidence="1" type="ORF">IAB00_06550</name>
</gene>
<proteinExistence type="predicted"/>
<dbReference type="SUPFAM" id="SSF49367">
    <property type="entry name" value="Superoxide reductase-like"/>
    <property type="match status" value="1"/>
</dbReference>
<reference evidence="1" key="1">
    <citation type="submission" date="2020-10" db="EMBL/GenBank/DDBJ databases">
        <authorList>
            <person name="Gilroy R."/>
        </authorList>
    </citation>
    <scope>NUCLEOTIDE SEQUENCE</scope>
    <source>
        <strain evidence="1">2830</strain>
    </source>
</reference>
<dbReference type="Proteomes" id="UP000824124">
    <property type="component" value="Unassembled WGS sequence"/>
</dbReference>
<dbReference type="AlphaFoldDB" id="A0A9D1HKQ9"/>
<comment type="caution">
    <text evidence="1">The sequence shown here is derived from an EMBL/GenBank/DDBJ whole genome shotgun (WGS) entry which is preliminary data.</text>
</comment>
<protein>
    <submittedName>
        <fullName evidence="1">XRE family transcriptional regulator</fullName>
    </submittedName>
</protein>
<sequence>MAKLLGADILKLLQGELTPNRPDVGKLTNLKFYVCPSCGNILTGTGAASIACCGRQLRPLSPSEDGANHLPKIAEVEDEYYVTLEHEMQKDHYLLFAACVNDDSIWLNRLYPEQSPAFRLPRMKRGAKLYLYCTKHSLFKYNIQSLLPPKQR</sequence>
<dbReference type="GO" id="GO:0016491">
    <property type="term" value="F:oxidoreductase activity"/>
    <property type="evidence" value="ECO:0007669"/>
    <property type="project" value="InterPro"/>
</dbReference>
<evidence type="ECO:0000313" key="2">
    <source>
        <dbReference type="Proteomes" id="UP000824124"/>
    </source>
</evidence>
<reference evidence="1" key="2">
    <citation type="journal article" date="2021" name="PeerJ">
        <title>Extensive microbial diversity within the chicken gut microbiome revealed by metagenomics and culture.</title>
        <authorList>
            <person name="Gilroy R."/>
            <person name="Ravi A."/>
            <person name="Getino M."/>
            <person name="Pursley I."/>
            <person name="Horton D.L."/>
            <person name="Alikhan N.F."/>
            <person name="Baker D."/>
            <person name="Gharbi K."/>
            <person name="Hall N."/>
            <person name="Watson M."/>
            <person name="Adriaenssens E.M."/>
            <person name="Foster-Nyarko E."/>
            <person name="Jarju S."/>
            <person name="Secka A."/>
            <person name="Antonio M."/>
            <person name="Oren A."/>
            <person name="Chaudhuri R.R."/>
            <person name="La Ragione R."/>
            <person name="Hildebrand F."/>
            <person name="Pallen M.J."/>
        </authorList>
    </citation>
    <scope>NUCLEOTIDE SEQUENCE</scope>
    <source>
        <strain evidence="1">2830</strain>
    </source>
</reference>
<organism evidence="1 2">
    <name type="scientific">Candidatus Avidehalobacter gallistercoris</name>
    <dbReference type="NCBI Taxonomy" id="2840694"/>
    <lineage>
        <taxon>Bacteria</taxon>
        <taxon>Bacillati</taxon>
        <taxon>Bacillota</taxon>
        <taxon>Clostridia</taxon>
        <taxon>Eubacteriales</taxon>
        <taxon>Peptococcaceae</taxon>
        <taxon>Peptococcaceae incertae sedis</taxon>
        <taxon>Candidatus Avidehalobacter</taxon>
    </lineage>
</organism>